<dbReference type="RefSeq" id="XP_016737825.1">
    <property type="nucleotide sequence ID" value="XM_016882336.1"/>
</dbReference>
<name>A0A1U8NFN0_GOSHI</name>
<dbReference type="GeneID" id="107947821"/>
<dbReference type="Proteomes" id="UP000818029">
    <property type="component" value="Chromosome D11"/>
</dbReference>
<dbReference type="AlphaFoldDB" id="A0A1U8NFN0"/>
<dbReference type="KEGG" id="ghi:107947821"/>
<dbReference type="Pfam" id="PF03732">
    <property type="entry name" value="Retrotrans_gag"/>
    <property type="match status" value="1"/>
</dbReference>
<accession>A0A1U8NFN0</accession>
<sequence>MNQYFTEFKQANLATPPPPPLVMPLSAPLNILNPVLATVIRVSIDKIWKYGAEEFRGTVHNDPFKAEYWLLNTKRVFVELLSTPEDCLRLDTLSTMVLDDQVNWDFFQNDFKKKYVSQLFIDQKKKEFLELKQGNQNVAEYEHELVQLSKYARNIVSNEEEMCIRFEDGLNDEICMAIATLKLRE</sequence>
<dbReference type="PaxDb" id="3635-A0A1U8NFN0"/>
<dbReference type="OrthoDB" id="2272416at2759"/>
<dbReference type="PANTHER" id="PTHR34482:SF36">
    <property type="entry name" value="RETROTRANSPOSON GAG DOMAIN-CONTAINING PROTEIN"/>
    <property type="match status" value="1"/>
</dbReference>
<reference evidence="2" key="1">
    <citation type="journal article" date="2020" name="Nat. Genet.">
        <title>Genomic diversifications of five Gossypium allopolyploid species and their impact on cotton improvement.</title>
        <authorList>
            <person name="Chen Z.J."/>
            <person name="Sreedasyam A."/>
            <person name="Ando A."/>
            <person name="Song Q."/>
            <person name="De Santiago L.M."/>
            <person name="Hulse-Kemp A.M."/>
            <person name="Ding M."/>
            <person name="Ye W."/>
            <person name="Kirkbride R.C."/>
            <person name="Jenkins J."/>
            <person name="Plott C."/>
            <person name="Lovell J."/>
            <person name="Lin Y.M."/>
            <person name="Vaughn R."/>
            <person name="Liu B."/>
            <person name="Simpson S."/>
            <person name="Scheffler B.E."/>
            <person name="Wen L."/>
            <person name="Saski C.A."/>
            <person name="Grover C.E."/>
            <person name="Hu G."/>
            <person name="Conover J.L."/>
            <person name="Carlson J.W."/>
            <person name="Shu S."/>
            <person name="Boston L.B."/>
            <person name="Williams M."/>
            <person name="Peterson D.G."/>
            <person name="McGee K."/>
            <person name="Jones D.C."/>
            <person name="Wendel J.F."/>
            <person name="Stelly D.M."/>
            <person name="Grimwood J."/>
            <person name="Schmutz J."/>
        </authorList>
    </citation>
    <scope>NUCLEOTIDE SEQUENCE [LARGE SCALE GENOMIC DNA]</scope>
    <source>
        <strain evidence="2">cv. TM-1</strain>
    </source>
</reference>
<reference evidence="3" key="2">
    <citation type="submission" date="2025-08" db="UniProtKB">
        <authorList>
            <consortium name="RefSeq"/>
        </authorList>
    </citation>
    <scope>IDENTIFICATION</scope>
</reference>
<feature type="domain" description="Retrotransposon gag" evidence="1">
    <location>
        <begin position="101"/>
        <end position="172"/>
    </location>
</feature>
<evidence type="ECO:0000313" key="2">
    <source>
        <dbReference type="Proteomes" id="UP000818029"/>
    </source>
</evidence>
<gene>
    <name evidence="3" type="primary">LOC107947821</name>
</gene>
<evidence type="ECO:0000313" key="3">
    <source>
        <dbReference type="RefSeq" id="XP_016737825.1"/>
    </source>
</evidence>
<evidence type="ECO:0000259" key="1">
    <source>
        <dbReference type="Pfam" id="PF03732"/>
    </source>
</evidence>
<organism evidence="2 3">
    <name type="scientific">Gossypium hirsutum</name>
    <name type="common">Upland cotton</name>
    <name type="synonym">Gossypium mexicanum</name>
    <dbReference type="NCBI Taxonomy" id="3635"/>
    <lineage>
        <taxon>Eukaryota</taxon>
        <taxon>Viridiplantae</taxon>
        <taxon>Streptophyta</taxon>
        <taxon>Embryophyta</taxon>
        <taxon>Tracheophyta</taxon>
        <taxon>Spermatophyta</taxon>
        <taxon>Magnoliopsida</taxon>
        <taxon>eudicotyledons</taxon>
        <taxon>Gunneridae</taxon>
        <taxon>Pentapetalae</taxon>
        <taxon>rosids</taxon>
        <taxon>malvids</taxon>
        <taxon>Malvales</taxon>
        <taxon>Malvaceae</taxon>
        <taxon>Malvoideae</taxon>
        <taxon>Gossypium</taxon>
    </lineage>
</organism>
<proteinExistence type="predicted"/>
<keyword evidence="2" id="KW-1185">Reference proteome</keyword>
<dbReference type="InterPro" id="IPR005162">
    <property type="entry name" value="Retrotrans_gag_dom"/>
</dbReference>
<dbReference type="PANTHER" id="PTHR34482">
    <property type="entry name" value="DNA DAMAGE-INDUCIBLE PROTEIN 1-LIKE"/>
    <property type="match status" value="1"/>
</dbReference>
<protein>
    <recommendedName>
        <fullName evidence="1">Retrotransposon gag domain-containing protein</fullName>
    </recommendedName>
</protein>